<dbReference type="eggNOG" id="COG3087">
    <property type="taxonomic scope" value="Bacteria"/>
</dbReference>
<comment type="caution">
    <text evidence="1">The sequence shown here is derived from an EMBL/GenBank/DDBJ whole genome shotgun (WGS) entry which is preliminary data.</text>
</comment>
<organism evidence="1 2">
    <name type="scientific">Bifidobacterium cuniculi</name>
    <dbReference type="NCBI Taxonomy" id="1688"/>
    <lineage>
        <taxon>Bacteria</taxon>
        <taxon>Bacillati</taxon>
        <taxon>Actinomycetota</taxon>
        <taxon>Actinomycetes</taxon>
        <taxon>Bifidobacteriales</taxon>
        <taxon>Bifidobacteriaceae</taxon>
        <taxon>Bifidobacterium</taxon>
    </lineage>
</organism>
<keyword evidence="2" id="KW-1185">Reference proteome</keyword>
<dbReference type="EMBL" id="JGYV01000029">
    <property type="protein sequence ID" value="KFI58586.1"/>
    <property type="molecule type" value="Genomic_DNA"/>
</dbReference>
<evidence type="ECO:0000313" key="1">
    <source>
        <dbReference type="EMBL" id="KFI58586.1"/>
    </source>
</evidence>
<name>A0A087AII6_9BIFI</name>
<proteinExistence type="predicted"/>
<sequence length="246" mass="26306">MSEVPSWRTPPTVASGVAVHDWPCASLPSPAWLPASASPAWPPCVGDWQVSKPLTRRVSVTYPTALDGFTINGVAVSAHNAVEMPADGSAVFVAYPGVYQVGIGESKLLSAKTVTVSTADGDGSHELWVEATDELVAALQEQVDAKVDECAKEKGTSPYGCPFRAYTYSTIRNFAWTVSQYPKVTRNVSVQDGTFTTYGGTMKYTYEEKRSSGWTPDNGSSEIGAMPGTFDIDGDTVHVDFDTSGF</sequence>
<gene>
    <name evidence="1" type="ORF">BCUN_1766</name>
</gene>
<accession>A0A087AII6</accession>
<protein>
    <submittedName>
        <fullName evidence="1">Heme utilization or adhesion related exo protein</fullName>
    </submittedName>
</protein>
<evidence type="ECO:0000313" key="2">
    <source>
        <dbReference type="Proteomes" id="UP000029067"/>
    </source>
</evidence>
<dbReference type="Proteomes" id="UP000029067">
    <property type="component" value="Unassembled WGS sequence"/>
</dbReference>
<dbReference type="AlphaFoldDB" id="A0A087AII6"/>
<dbReference type="STRING" id="1688.BCUN_1766"/>
<reference evidence="1 2" key="1">
    <citation type="submission" date="2014-03" db="EMBL/GenBank/DDBJ databases">
        <title>Genomics of Bifidobacteria.</title>
        <authorList>
            <person name="Ventura M."/>
            <person name="Milani C."/>
            <person name="Lugli G.A."/>
        </authorList>
    </citation>
    <scope>NUCLEOTIDE SEQUENCE [LARGE SCALE GENOMIC DNA]</scope>
    <source>
        <strain evidence="1 2">LMG 10738</strain>
    </source>
</reference>